<dbReference type="NCBIfam" id="TIGR00694">
    <property type="entry name" value="thiM"/>
    <property type="match status" value="1"/>
</dbReference>
<dbReference type="GO" id="GO:0004417">
    <property type="term" value="F:hydroxyethylthiazole kinase activity"/>
    <property type="evidence" value="ECO:0007669"/>
    <property type="project" value="UniProtKB-UniRule"/>
</dbReference>
<dbReference type="PRINTS" id="PR01099">
    <property type="entry name" value="HYETHTZKNASE"/>
</dbReference>
<keyword evidence="7 11" id="KW-0418">Kinase</keyword>
<dbReference type="EMBL" id="JABULY010000003">
    <property type="protein sequence ID" value="MBV6531772.1"/>
    <property type="molecule type" value="Genomic_DNA"/>
</dbReference>
<comment type="catalytic activity">
    <reaction evidence="1 11">
        <text>5-(2-hydroxyethyl)-4-methylthiazole + ATP = 4-methyl-5-(2-phosphooxyethyl)-thiazole + ADP + H(+)</text>
        <dbReference type="Rhea" id="RHEA:24212"/>
        <dbReference type="ChEBI" id="CHEBI:15378"/>
        <dbReference type="ChEBI" id="CHEBI:17957"/>
        <dbReference type="ChEBI" id="CHEBI:30616"/>
        <dbReference type="ChEBI" id="CHEBI:58296"/>
        <dbReference type="ChEBI" id="CHEBI:456216"/>
        <dbReference type="EC" id="2.7.1.50"/>
    </reaction>
</comment>
<proteinExistence type="inferred from homology"/>
<dbReference type="CDD" id="cd01170">
    <property type="entry name" value="THZ_kinase"/>
    <property type="match status" value="1"/>
</dbReference>
<dbReference type="RefSeq" id="WP_157403439.1">
    <property type="nucleotide sequence ID" value="NZ_JABULY010000003.1"/>
</dbReference>
<keyword evidence="4 11" id="KW-0808">Transferase</keyword>
<dbReference type="InterPro" id="IPR029056">
    <property type="entry name" value="Ribokinase-like"/>
</dbReference>
<dbReference type="GO" id="GO:0005524">
    <property type="term" value="F:ATP binding"/>
    <property type="evidence" value="ECO:0007669"/>
    <property type="project" value="UniProtKB-UniRule"/>
</dbReference>
<evidence type="ECO:0000256" key="9">
    <source>
        <dbReference type="ARBA" id="ARBA00022842"/>
    </source>
</evidence>
<comment type="cofactor">
    <cofactor evidence="2 11">
        <name>Mg(2+)</name>
        <dbReference type="ChEBI" id="CHEBI:18420"/>
    </cofactor>
</comment>
<dbReference type="OrthoDB" id="8909021at2"/>
<feature type="binding site" evidence="11">
    <location>
        <position position="117"/>
    </location>
    <ligand>
        <name>ATP</name>
        <dbReference type="ChEBI" id="CHEBI:30616"/>
    </ligand>
</feature>
<dbReference type="GO" id="GO:0009228">
    <property type="term" value="P:thiamine biosynthetic process"/>
    <property type="evidence" value="ECO:0007669"/>
    <property type="project" value="UniProtKB-KW"/>
</dbReference>
<evidence type="ECO:0000256" key="2">
    <source>
        <dbReference type="ARBA" id="ARBA00001946"/>
    </source>
</evidence>
<comment type="caution">
    <text evidence="13">The sequence shown here is derived from an EMBL/GenBank/DDBJ whole genome shotgun (WGS) entry which is preliminary data.</text>
</comment>
<protein>
    <recommendedName>
        <fullName evidence="11">Hydroxyethylthiazole kinase</fullName>
        <ecNumber evidence="11">2.7.1.50</ecNumber>
    </recommendedName>
    <alternativeName>
        <fullName evidence="11">4-methyl-5-beta-hydroxyethylthiazole kinase</fullName>
        <shortName evidence="11">TH kinase</shortName>
        <shortName evidence="11">Thz kinase</shortName>
    </alternativeName>
</protein>
<evidence type="ECO:0000313" key="14">
    <source>
        <dbReference type="Proteomes" id="UP000732858"/>
    </source>
</evidence>
<keyword evidence="8 11" id="KW-0067">ATP-binding</keyword>
<name>A0A949T7D3_9PAST</name>
<feature type="binding site" evidence="11">
    <location>
        <position position="41"/>
    </location>
    <ligand>
        <name>substrate</name>
    </ligand>
</feature>
<dbReference type="EC" id="2.7.1.50" evidence="11"/>
<evidence type="ECO:0000256" key="7">
    <source>
        <dbReference type="ARBA" id="ARBA00022777"/>
    </source>
</evidence>
<evidence type="ECO:0000256" key="11">
    <source>
        <dbReference type="HAMAP-Rule" id="MF_00228"/>
    </source>
</evidence>
<evidence type="ECO:0000313" key="12">
    <source>
        <dbReference type="EMBL" id="MBV6531772.1"/>
    </source>
</evidence>
<dbReference type="InterPro" id="IPR000417">
    <property type="entry name" value="Hyethyz_kinase"/>
</dbReference>
<comment type="function">
    <text evidence="11">Catalyzes the phosphorylation of the hydroxyl group of 4-methyl-5-beta-hydroxyethylthiazole (THZ).</text>
</comment>
<evidence type="ECO:0000256" key="1">
    <source>
        <dbReference type="ARBA" id="ARBA00001771"/>
    </source>
</evidence>
<keyword evidence="5 11" id="KW-0479">Metal-binding</keyword>
<dbReference type="Pfam" id="PF02110">
    <property type="entry name" value="HK"/>
    <property type="match status" value="1"/>
</dbReference>
<organism evidence="13 14">
    <name type="scientific">Ursidibacter maritimus</name>
    <dbReference type="NCBI Taxonomy" id="1331689"/>
    <lineage>
        <taxon>Bacteria</taxon>
        <taxon>Pseudomonadati</taxon>
        <taxon>Pseudomonadota</taxon>
        <taxon>Gammaproteobacteria</taxon>
        <taxon>Pasteurellales</taxon>
        <taxon>Pasteurellaceae</taxon>
        <taxon>Ursidibacter</taxon>
    </lineage>
</organism>
<feature type="binding site" evidence="11">
    <location>
        <position position="163"/>
    </location>
    <ligand>
        <name>ATP</name>
        <dbReference type="ChEBI" id="CHEBI:30616"/>
    </ligand>
</feature>
<dbReference type="NCBIfam" id="NF006830">
    <property type="entry name" value="PRK09355.1"/>
    <property type="match status" value="1"/>
</dbReference>
<gene>
    <name evidence="11 13" type="primary">thiM</name>
    <name evidence="12" type="ORF">HT657_06445</name>
    <name evidence="13" type="ORF">HT672_04885</name>
</gene>
<dbReference type="EMBL" id="JABUMC010000008">
    <property type="protein sequence ID" value="MBV6546623.1"/>
    <property type="molecule type" value="Genomic_DNA"/>
</dbReference>
<keyword evidence="6 11" id="KW-0547">Nucleotide-binding</keyword>
<dbReference type="HAMAP" id="MF_00228">
    <property type="entry name" value="Thz_kinase"/>
    <property type="match status" value="1"/>
</dbReference>
<comment type="similarity">
    <text evidence="11">Belongs to the Thz kinase family.</text>
</comment>
<evidence type="ECO:0000256" key="6">
    <source>
        <dbReference type="ARBA" id="ARBA00022741"/>
    </source>
</evidence>
<sequence length="266" mass="28383">MRSYYLAKIREQNPLIHNITNIVAANYCANGLLALGASPIMAVAIEEMEDVPAISQALVINIGTLVGKEIEAMLLAGKTANKLGIPVILDPVGVAATQYRKRIVAQLLEHIQFSGIRGNAGEFAYLAGVDWKVKGVDAGKGEANLNSICQQVAQKYQTIAMMSGEVDVVSDGNRIATLHNGTPMFPKITGSGCLLSAISGAFFAVADKSDYFNAAVECCSTYAIAGELVAKSLKETQYGQFYTGLLDKLAEISAQEVEQNGRVNYV</sequence>
<feature type="binding site" evidence="11">
    <location>
        <position position="190"/>
    </location>
    <ligand>
        <name>substrate</name>
    </ligand>
</feature>
<evidence type="ECO:0000256" key="8">
    <source>
        <dbReference type="ARBA" id="ARBA00022840"/>
    </source>
</evidence>
<evidence type="ECO:0000256" key="3">
    <source>
        <dbReference type="ARBA" id="ARBA00004868"/>
    </source>
</evidence>
<dbReference type="GO" id="GO:0000287">
    <property type="term" value="F:magnesium ion binding"/>
    <property type="evidence" value="ECO:0007669"/>
    <property type="project" value="UniProtKB-UniRule"/>
</dbReference>
<evidence type="ECO:0000256" key="4">
    <source>
        <dbReference type="ARBA" id="ARBA00022679"/>
    </source>
</evidence>
<dbReference type="SUPFAM" id="SSF53613">
    <property type="entry name" value="Ribokinase-like"/>
    <property type="match status" value="1"/>
</dbReference>
<evidence type="ECO:0000256" key="5">
    <source>
        <dbReference type="ARBA" id="ARBA00022723"/>
    </source>
</evidence>
<dbReference type="Proteomes" id="UP000732858">
    <property type="component" value="Unassembled WGS sequence"/>
</dbReference>
<evidence type="ECO:0000313" key="15">
    <source>
        <dbReference type="Proteomes" id="UP001196379"/>
    </source>
</evidence>
<keyword evidence="9 11" id="KW-0460">Magnesium</keyword>
<dbReference type="Proteomes" id="UP001196379">
    <property type="component" value="Unassembled WGS sequence"/>
</dbReference>
<evidence type="ECO:0000256" key="10">
    <source>
        <dbReference type="ARBA" id="ARBA00022977"/>
    </source>
</evidence>
<evidence type="ECO:0000313" key="13">
    <source>
        <dbReference type="EMBL" id="MBV6546623.1"/>
    </source>
</evidence>
<comment type="pathway">
    <text evidence="3 11">Cofactor biosynthesis; thiamine diphosphate biosynthesis; 4-methyl-5-(2-phosphoethyl)-thiazole from 5-(2-hydroxyethyl)-4-methylthiazole: step 1/1.</text>
</comment>
<dbReference type="GO" id="GO:0009229">
    <property type="term" value="P:thiamine diphosphate biosynthetic process"/>
    <property type="evidence" value="ECO:0007669"/>
    <property type="project" value="UniProtKB-UniRule"/>
</dbReference>
<dbReference type="AlphaFoldDB" id="A0A949T7D3"/>
<keyword evidence="15" id="KW-1185">Reference proteome</keyword>
<keyword evidence="10 11" id="KW-0784">Thiamine biosynthesis</keyword>
<dbReference type="GeneID" id="65549328"/>
<accession>A0A949T7D3</accession>
<dbReference type="PIRSF" id="PIRSF000513">
    <property type="entry name" value="Thz_kinase"/>
    <property type="match status" value="1"/>
</dbReference>
<dbReference type="Gene3D" id="3.40.1190.20">
    <property type="match status" value="1"/>
</dbReference>
<reference evidence="13 15" key="1">
    <citation type="journal article" date="2021" name="Mol. Ecol.">
        <title>Polar bear-adapted Ursidibacter maritimus are remarkably conserved after generations in captivity.</title>
        <authorList>
            <person name="Espinosa-Gongora C."/>
            <person name="Hansen M.J."/>
            <person name="Bertelsen M.F."/>
            <person name="Bojesen A.M."/>
        </authorList>
    </citation>
    <scope>NUCLEOTIDE SEQUENCE</scope>
    <source>
        <strain evidence="13">Pb43105x</strain>
        <strain evidence="12 15">Pb43106</strain>
    </source>
</reference>